<dbReference type="CDD" id="cd16655">
    <property type="entry name" value="RING-Ubox_WDSUB1-like"/>
    <property type="match status" value="1"/>
</dbReference>
<organism evidence="5 6">
    <name type="scientific">Prymnesium parvum</name>
    <name type="common">Toxic golden alga</name>
    <dbReference type="NCBI Taxonomy" id="97485"/>
    <lineage>
        <taxon>Eukaryota</taxon>
        <taxon>Haptista</taxon>
        <taxon>Haptophyta</taxon>
        <taxon>Prymnesiophyceae</taxon>
        <taxon>Prymnesiales</taxon>
        <taxon>Prymnesiaceae</taxon>
        <taxon>Prymnesium</taxon>
    </lineage>
</organism>
<feature type="domain" description="U-box" evidence="4">
    <location>
        <begin position="1601"/>
        <end position="1674"/>
    </location>
</feature>
<dbReference type="Gene3D" id="3.90.1720.10">
    <property type="entry name" value="endopeptidase domain like (from Nostoc punctiforme)"/>
    <property type="match status" value="1"/>
</dbReference>
<keyword evidence="2" id="KW-0472">Membrane</keyword>
<feature type="region of interest" description="Disordered" evidence="1">
    <location>
        <begin position="838"/>
        <end position="885"/>
    </location>
</feature>
<feature type="transmembrane region" description="Helical" evidence="2">
    <location>
        <begin position="12"/>
        <end position="32"/>
    </location>
</feature>
<evidence type="ECO:0000259" key="4">
    <source>
        <dbReference type="PROSITE" id="PS51698"/>
    </source>
</evidence>
<dbReference type="InterPro" id="IPR052085">
    <property type="entry name" value="WD-SAM-U-box"/>
</dbReference>
<feature type="compositionally biased region" description="Low complexity" evidence="1">
    <location>
        <begin position="1549"/>
        <end position="1573"/>
    </location>
</feature>
<name>A0AB34IVL7_PRYPA</name>
<comment type="caution">
    <text evidence="5">The sequence shown here is derived from an EMBL/GenBank/DDBJ whole genome shotgun (WGS) entry which is preliminary data.</text>
</comment>
<dbReference type="GO" id="GO:0016567">
    <property type="term" value="P:protein ubiquitination"/>
    <property type="evidence" value="ECO:0007669"/>
    <property type="project" value="InterPro"/>
</dbReference>
<dbReference type="SUPFAM" id="SSF49562">
    <property type="entry name" value="C2 domain (Calcium/lipid-binding domain, CaLB)"/>
    <property type="match status" value="1"/>
</dbReference>
<feature type="compositionally biased region" description="Basic residues" evidence="1">
    <location>
        <begin position="875"/>
        <end position="885"/>
    </location>
</feature>
<dbReference type="Pfam" id="PF00168">
    <property type="entry name" value="C2"/>
    <property type="match status" value="1"/>
</dbReference>
<dbReference type="SMART" id="SM00239">
    <property type="entry name" value="C2"/>
    <property type="match status" value="1"/>
</dbReference>
<feature type="region of interest" description="Disordered" evidence="1">
    <location>
        <begin position="1395"/>
        <end position="1424"/>
    </location>
</feature>
<accession>A0AB34IVL7</accession>
<feature type="compositionally biased region" description="Low complexity" evidence="1">
    <location>
        <begin position="1402"/>
        <end position="1420"/>
    </location>
</feature>
<evidence type="ECO:0000313" key="5">
    <source>
        <dbReference type="EMBL" id="KAL1507644.1"/>
    </source>
</evidence>
<dbReference type="Gene3D" id="3.30.40.10">
    <property type="entry name" value="Zinc/RING finger domain, C3HC4 (zinc finger)"/>
    <property type="match status" value="1"/>
</dbReference>
<keyword evidence="2" id="KW-1133">Transmembrane helix</keyword>
<feature type="compositionally biased region" description="Low complexity" evidence="1">
    <location>
        <begin position="857"/>
        <end position="874"/>
    </location>
</feature>
<feature type="region of interest" description="Disordered" evidence="1">
    <location>
        <begin position="1740"/>
        <end position="1875"/>
    </location>
</feature>
<dbReference type="InterPro" id="IPR000008">
    <property type="entry name" value="C2_dom"/>
</dbReference>
<reference evidence="5 6" key="1">
    <citation type="journal article" date="2024" name="Science">
        <title>Giant polyketide synthase enzymes in the biosynthesis of giant marine polyether toxins.</title>
        <authorList>
            <person name="Fallon T.R."/>
            <person name="Shende V.V."/>
            <person name="Wierzbicki I.H."/>
            <person name="Pendleton A.L."/>
            <person name="Watervoot N.F."/>
            <person name="Auber R.P."/>
            <person name="Gonzalez D.J."/>
            <person name="Wisecaver J.H."/>
            <person name="Moore B.S."/>
        </authorList>
    </citation>
    <scope>NUCLEOTIDE SEQUENCE [LARGE SCALE GENOMIC DNA]</scope>
    <source>
        <strain evidence="5 6">12B1</strain>
    </source>
</reference>
<dbReference type="CDD" id="cd00030">
    <property type="entry name" value="C2"/>
    <property type="match status" value="1"/>
</dbReference>
<dbReference type="PROSITE" id="PS51698">
    <property type="entry name" value="U_BOX"/>
    <property type="match status" value="1"/>
</dbReference>
<feature type="compositionally biased region" description="Low complexity" evidence="1">
    <location>
        <begin position="1743"/>
        <end position="1866"/>
    </location>
</feature>
<evidence type="ECO:0000256" key="1">
    <source>
        <dbReference type="SAM" id="MobiDB-lite"/>
    </source>
</evidence>
<dbReference type="Proteomes" id="UP001515480">
    <property type="component" value="Unassembled WGS sequence"/>
</dbReference>
<feature type="region of interest" description="Disordered" evidence="1">
    <location>
        <begin position="584"/>
        <end position="635"/>
    </location>
</feature>
<protein>
    <recommendedName>
        <fullName evidence="7">U-box domain-containing protein</fullName>
    </recommendedName>
</protein>
<dbReference type="PROSITE" id="PS50004">
    <property type="entry name" value="C2"/>
    <property type="match status" value="1"/>
</dbReference>
<keyword evidence="2" id="KW-0812">Transmembrane</keyword>
<feature type="region of interest" description="Disordered" evidence="1">
    <location>
        <begin position="1547"/>
        <end position="1599"/>
    </location>
</feature>
<dbReference type="InterPro" id="IPR013083">
    <property type="entry name" value="Znf_RING/FYVE/PHD"/>
</dbReference>
<feature type="domain" description="C2" evidence="3">
    <location>
        <begin position="143"/>
        <end position="268"/>
    </location>
</feature>
<dbReference type="Pfam" id="PF04564">
    <property type="entry name" value="U-box"/>
    <property type="match status" value="1"/>
</dbReference>
<evidence type="ECO:0000313" key="6">
    <source>
        <dbReference type="Proteomes" id="UP001515480"/>
    </source>
</evidence>
<dbReference type="PANTHER" id="PTHR46573:SF1">
    <property type="entry name" value="WD REPEAT, SAM AND U-BOX DOMAIN-CONTAINING PROTEIN 1"/>
    <property type="match status" value="1"/>
</dbReference>
<feature type="region of interest" description="Disordered" evidence="1">
    <location>
        <begin position="1463"/>
        <end position="1494"/>
    </location>
</feature>
<dbReference type="InterPro" id="IPR035892">
    <property type="entry name" value="C2_domain_sf"/>
</dbReference>
<dbReference type="SUPFAM" id="SSF57850">
    <property type="entry name" value="RING/U-box"/>
    <property type="match status" value="1"/>
</dbReference>
<dbReference type="PANTHER" id="PTHR46573">
    <property type="entry name" value="WD REPEAT, SAM AND U-BOX DOMAIN-CONTAINING PROTEIN 1"/>
    <property type="match status" value="1"/>
</dbReference>
<dbReference type="EMBL" id="JBGBPQ010000017">
    <property type="protein sequence ID" value="KAL1507644.1"/>
    <property type="molecule type" value="Genomic_DNA"/>
</dbReference>
<dbReference type="Gene3D" id="2.60.40.150">
    <property type="entry name" value="C2 domain"/>
    <property type="match status" value="1"/>
</dbReference>
<evidence type="ECO:0000256" key="2">
    <source>
        <dbReference type="SAM" id="Phobius"/>
    </source>
</evidence>
<dbReference type="GO" id="GO:0004842">
    <property type="term" value="F:ubiquitin-protein transferase activity"/>
    <property type="evidence" value="ECO:0007669"/>
    <property type="project" value="InterPro"/>
</dbReference>
<evidence type="ECO:0000259" key="3">
    <source>
        <dbReference type="PROSITE" id="PS50004"/>
    </source>
</evidence>
<proteinExistence type="predicted"/>
<sequence length="2430" mass="262963">MSDPLSTLHSILLSGIIVLAVGALCFIIPMSSHRMLRPRRKKLLDDDWASMAEAGHAVGADTLQQMALEKDSAAVRKQEATLGQDLQEDLVDRNTSGLDAQYPERLLMLRVRIARFDEEFDGKEGIPVAYDKMNRRYTVVMMNGDVARIGVDQLEAVHSMEILTVKVVSATGVRMREEAQARVQSRLNVYMVLTLGERHMRTRILLDNNNARFDEYFHCILDRTSEQSQLLSLQVFHHNSNAGQDVRLGICFFSVRGMRAGEKKSLTKALGTSHHPAGTIHVELSVERKLESQRMFYDLRSFKLQGLEAWPATAGYVGLANSLVMEPRWMTILSKLQPRLANMVKAEVGHSPQRVMMLLQSSPVLAAYGYINTGGTNVLPPPGHSVARAILQMRPIEIDIQFDRDQANRVDLCKVDGGTRAQTLFQAAFQRSISADAHVLKHLRVSKLKLDDWLQIFANAIALALNQSVYSSLRDFVIRERHRLIQEEAAMEEERRRLARLREMEQDTMVDKVGAAFQLIGSELGAVTSGLTCGLASDGVEVLTKAADEVADKQIAHISSSVSHIKRVFRSSVSPMKMKNSCFKSKQRFAPSSPPAGAGQIHALSTDEAKQSDEDPPPFASEQSSSTKVPGAQVSDPMRRACISLKLASKGDSITADHFKAKKLPPTWHTLVEMPSQEDFLRTMIGDEENKAAMELVGDLLSRTASETLAEITSSVVRMQITGNQCSSIDGWLHLTITNTQVHDTSRKSSEAKKLDDIAERRDELTSLLSSLRMMGIAVGAVCASDEKALVLDREQLPLFQMYSELRALEDAVRQPNLHQDLKRDRLALINIGALVEDLGHGDPKSGGRNSRRSSRSSRGSRSSRNSNSSSSPRRSSRFGTKHASLHPSYFEEATSLLSGDEESSIDQRSTSKDDHELRDYTHAVLDPQKMAKLRLLAEAGRLILGIYVADFPPPPRLVELAEELALSGYYDSASGQWLHGPALLPLGTAHRLPRLHALAEDADLDGRGLPPSFVPDPKVVAQLSEYASRLKDLTVDIARKAFKAGDHLRLPREAVIPTLSLWIRRLLFGLCPPKDQRMAICLFTWNNDLISWTIWAYGLKFIFMRFAGNESIRLIRLFRDVGYLMRMSLEDRQRFLFFILRQRITPATQEFAACIFEACTPRQAEHVLQVFDVRLLRFSVGGTYWRRVIASLSNPYVTAAAVYGINLCPLTSNRNALERALDAELLIRGPLASRNIRALRGRELPNELPYDQLATTLHTGDLLMLWERDPLISREVAPLCAVVVRLEDLTSSSTSYSSPVCFVIWAEPRNLQRGVRQICIRTLLALTRIAHNSHVTLRRLLGSELDHREQPGLVRPTAKSDVNPEHSTQAMRKMQHAGNLASLGITRRERSCIVQQPSTESALAPSSALPPSLGPKKPSMPGRSVSFVDDVDGTGISPSTSARRLMGAILPSAPAPEALRTCVQPDQDPFPAPRNTRGLPTPPPSPPGEHAAAHEVPLDEVTAEAAAAVREGDGTLSGGIGLDVGAAAMAATDVALAADRTDPRNLFSSAAPATEPSMSASSSTGSAPAPEEVVSPRSSKRKGKEKAPMNEPEPPVGVSLDIPHFVCPISHEIMQDPVFTADGQTYERQKIMEWLEHNDTSPLTGRILEHKFVVPNYAMRGMIGELLSKYPELAGAPIPEHPTNMSDSEDEDEDLYYSSGEATMHDAVKPETKLISTPAMVVTSSAGPLLPLSKSAGTHSLASNGTSAARSSAAAPGPSNIFAGSTSSAPAPGSSGPSAGPSSAPAPGPSYTSAGPSSAPAPGPSNTSAGPSSAPAPGPSNTSAGPSSAPAPGPSTAYAGPSSAPAPGPSGSAAGPSAAPVSGTSFNSPAPAPATTHIDKRLTAIEAFALADLVADLVPEPNVPEHDIPSATLPPATVGAIAALAVQGFDTNLVAVEIARRAKKAVDEHAADSDYSHANLKDSKHAPIAVLCAAFAGIPMSAIPPLVTEFGVVSGAKGKKESDVSDTEEEPVKSVLPDEQKIDHRSMVTALQDFVSDEVLLDMDELRHILGEKYTEPTLAKPQLTDGDSAKVLSGLMPVALFERIGLVSDGDSWGMTANDFDEGGRIETMLPGSVWLGPQQRVILPEAQKETVPRNSLDLEPIKLIKTLRKSVPGQSVLSMMEEDGGILIPEMDAPPPPISKRTQTVRELLPYVQTGDLVMMRSETFPGRFLQQATGCDFCHVSIILRIPELPHSPLLLEADPQVSHIVGRSAASCLHVVDLRSRVSSWLSASASHQAVLRRLRRPADAPNLDASGLLGLAATQSRQLAGNVMNGQSVERSQTRALLEALYGPKFVQSIATLTSDEGVAPLHAAEAVALAYKALGILDSSAPKPEAYTVRDFTEAPPLIEGYSLLPRISIVSGHDIDVVAHKLSAKLGIQPQRSAVQKV</sequence>
<keyword evidence="6" id="KW-1185">Reference proteome</keyword>
<gene>
    <name evidence="5" type="ORF">AB1Y20_007261</name>
</gene>
<evidence type="ECO:0008006" key="7">
    <source>
        <dbReference type="Google" id="ProtNLM"/>
    </source>
</evidence>
<dbReference type="SMART" id="SM00504">
    <property type="entry name" value="Ubox"/>
    <property type="match status" value="1"/>
</dbReference>
<dbReference type="InterPro" id="IPR003613">
    <property type="entry name" value="Ubox_domain"/>
</dbReference>